<evidence type="ECO:0000256" key="8">
    <source>
        <dbReference type="ARBA" id="ARBA00022989"/>
    </source>
</evidence>
<keyword evidence="8 13" id="KW-1133">Transmembrane helix</keyword>
<comment type="caution">
    <text evidence="15">The sequence shown here is derived from an EMBL/GenBank/DDBJ whole genome shotgun (WGS) entry which is preliminary data.</text>
</comment>
<dbReference type="Pfam" id="PF00027">
    <property type="entry name" value="cNMP_binding"/>
    <property type="match status" value="1"/>
</dbReference>
<evidence type="ECO:0000256" key="11">
    <source>
        <dbReference type="ARBA" id="ARBA00023286"/>
    </source>
</evidence>
<comment type="subcellular location">
    <subcellularLocation>
        <location evidence="1">Membrane</location>
        <topology evidence="1">Multi-pass membrane protein</topology>
    </subcellularLocation>
</comment>
<evidence type="ECO:0000256" key="4">
    <source>
        <dbReference type="ARBA" id="ARBA00022692"/>
    </source>
</evidence>
<keyword evidence="6" id="KW-0851">Voltage-gated channel</keyword>
<organism evidence="15 16">
    <name type="scientific">Chrysochromulina tobinii</name>
    <dbReference type="NCBI Taxonomy" id="1460289"/>
    <lineage>
        <taxon>Eukaryota</taxon>
        <taxon>Haptista</taxon>
        <taxon>Haptophyta</taxon>
        <taxon>Prymnesiophyceae</taxon>
        <taxon>Prymnesiales</taxon>
        <taxon>Chrysochromulinaceae</taxon>
        <taxon>Chrysochromulina</taxon>
    </lineage>
</organism>
<dbReference type="SMART" id="SM00100">
    <property type="entry name" value="cNMP"/>
    <property type="match status" value="1"/>
</dbReference>
<dbReference type="InterPro" id="IPR050818">
    <property type="entry name" value="KCNH_animal-type"/>
</dbReference>
<keyword evidence="5" id="KW-0631">Potassium channel</keyword>
<proteinExistence type="predicted"/>
<dbReference type="Gene3D" id="1.10.287.70">
    <property type="match status" value="1"/>
</dbReference>
<sequence>MELVKQTADPADQLLMAGTASDHFALGWAHIWRGVRLSVGCLQSASAVHPKSNIYDGKKGFQVATQGEEENPLSDDYLPDDQVHLPKNGVFLPTRPWKESWDMLILVMIMYSAIMVPFRICFDAEAVGYMFIFEQCVTFVFITDVLFNFNTAYLDDTRWVISRPRIAVTYLQGWFWIDVPSSVPVELIDIFVEGDNDHLAMLRFLRLFRLLRLLRLLKVGEYIAALEIKFDVNLTFLRIVQMLCSILFLAHMLGCFWFYLAVLVGLDQDETPTWVAVYAGGSGLDAPPHIQYLYSVYWALTTLTTVGYGDITPQNNLERMYSCLALLTGSLVFATMLASVNSLVAALDRQGAEAEEKLDQVKEYMRFRNLPRDLVVRMRRYYTYFYSHKTVFDESDILGNLTPSLRYEVVTYALKETIQCIPLFKALDPEFQAEVFPLLKPMSASPREIIFSRGDRPDGLFFLLKGQVDVISSFDGRVLYRVGPHRYFGESAITGRRRNATHRAMLACDMIVIFQDQLMDLFQRRPHESAIIRTAVLKEHHRKERLRYLSLRLLINWLEGGSKNKVNKHQPTHAMKMEVSALRIQIAWSKYLDRVYNGADPQPKAVIETPPTVDGATSAAVAMQLKKLDKLDQLDRLYAKLEQLLERSAPRSTR</sequence>
<dbReference type="PANTHER" id="PTHR10217:SF435">
    <property type="entry name" value="POTASSIUM VOLTAGE-GATED CHANNEL PROTEIN EAG"/>
    <property type="match status" value="1"/>
</dbReference>
<feature type="transmembrane region" description="Helical" evidence="13">
    <location>
        <begin position="126"/>
        <end position="149"/>
    </location>
</feature>
<accession>A0A0M0K3V4</accession>
<dbReference type="PRINTS" id="PR01463">
    <property type="entry name" value="EAGCHANLFMLY"/>
</dbReference>
<keyword evidence="7" id="KW-0630">Potassium</keyword>
<dbReference type="InterPro" id="IPR018490">
    <property type="entry name" value="cNMP-bd_dom_sf"/>
</dbReference>
<dbReference type="PANTHER" id="PTHR10217">
    <property type="entry name" value="VOLTAGE AND LIGAND GATED POTASSIUM CHANNEL"/>
    <property type="match status" value="1"/>
</dbReference>
<evidence type="ECO:0000256" key="3">
    <source>
        <dbReference type="ARBA" id="ARBA00022538"/>
    </source>
</evidence>
<keyword evidence="9" id="KW-0406">Ion transport</keyword>
<evidence type="ECO:0000256" key="6">
    <source>
        <dbReference type="ARBA" id="ARBA00022882"/>
    </source>
</evidence>
<dbReference type="InterPro" id="IPR000595">
    <property type="entry name" value="cNMP-bd_dom"/>
</dbReference>
<dbReference type="GO" id="GO:0034702">
    <property type="term" value="C:monoatomic ion channel complex"/>
    <property type="evidence" value="ECO:0007669"/>
    <property type="project" value="UniProtKB-KW"/>
</dbReference>
<keyword evidence="11" id="KW-1071">Ligand-gated ion channel</keyword>
<dbReference type="OrthoDB" id="2019079at2759"/>
<evidence type="ECO:0000256" key="9">
    <source>
        <dbReference type="ARBA" id="ARBA00023065"/>
    </source>
</evidence>
<keyword evidence="3" id="KW-0633">Potassium transport</keyword>
<evidence type="ECO:0000256" key="13">
    <source>
        <dbReference type="SAM" id="Phobius"/>
    </source>
</evidence>
<keyword evidence="10 13" id="KW-0472">Membrane</keyword>
<evidence type="ECO:0000256" key="2">
    <source>
        <dbReference type="ARBA" id="ARBA00022448"/>
    </source>
</evidence>
<keyword evidence="12" id="KW-0407">Ion channel</keyword>
<feature type="domain" description="Cyclic nucleotide-binding" evidence="14">
    <location>
        <begin position="423"/>
        <end position="522"/>
    </location>
</feature>
<dbReference type="InterPro" id="IPR014710">
    <property type="entry name" value="RmlC-like_jellyroll"/>
</dbReference>
<dbReference type="FunFam" id="1.10.287.70:FF:000123">
    <property type="entry name" value="Potassium channel KAT3"/>
    <property type="match status" value="1"/>
</dbReference>
<dbReference type="PROSITE" id="PS50042">
    <property type="entry name" value="CNMP_BINDING_3"/>
    <property type="match status" value="1"/>
</dbReference>
<name>A0A0M0K3V4_9EUKA</name>
<feature type="transmembrane region" description="Helical" evidence="13">
    <location>
        <begin position="239"/>
        <end position="260"/>
    </location>
</feature>
<evidence type="ECO:0000256" key="7">
    <source>
        <dbReference type="ARBA" id="ARBA00022958"/>
    </source>
</evidence>
<keyword evidence="2" id="KW-0813">Transport</keyword>
<dbReference type="GO" id="GO:0042391">
    <property type="term" value="P:regulation of membrane potential"/>
    <property type="evidence" value="ECO:0007669"/>
    <property type="project" value="TreeGrafter"/>
</dbReference>
<dbReference type="Pfam" id="PF00520">
    <property type="entry name" value="Ion_trans"/>
    <property type="match status" value="1"/>
</dbReference>
<evidence type="ECO:0000256" key="5">
    <source>
        <dbReference type="ARBA" id="ARBA00022826"/>
    </source>
</evidence>
<evidence type="ECO:0000259" key="14">
    <source>
        <dbReference type="PROSITE" id="PS50042"/>
    </source>
</evidence>
<keyword evidence="16" id="KW-1185">Reference proteome</keyword>
<protein>
    <submittedName>
        <fullName evidence="15">Voltagegated ion channel superfamily</fullName>
    </submittedName>
</protein>
<dbReference type="Gene3D" id="2.60.120.10">
    <property type="entry name" value="Jelly Rolls"/>
    <property type="match status" value="1"/>
</dbReference>
<reference evidence="16" key="1">
    <citation type="journal article" date="2015" name="PLoS Genet.">
        <title>Genome Sequence and Transcriptome Analyses of Chrysochromulina tobin: Metabolic Tools for Enhanced Algal Fitness in the Prominent Order Prymnesiales (Haptophyceae).</title>
        <authorList>
            <person name="Hovde B.T."/>
            <person name="Deodato C.R."/>
            <person name="Hunsperger H.M."/>
            <person name="Ryken S.A."/>
            <person name="Yost W."/>
            <person name="Jha R.K."/>
            <person name="Patterson J."/>
            <person name="Monnat R.J. Jr."/>
            <person name="Barlow S.B."/>
            <person name="Starkenburg S.R."/>
            <person name="Cattolico R.A."/>
        </authorList>
    </citation>
    <scope>NUCLEOTIDE SEQUENCE</scope>
    <source>
        <strain evidence="16">CCMP291</strain>
    </source>
</reference>
<keyword evidence="4 13" id="KW-0812">Transmembrane</keyword>
<dbReference type="SUPFAM" id="SSF81324">
    <property type="entry name" value="Voltage-gated potassium channels"/>
    <property type="match status" value="1"/>
</dbReference>
<feature type="transmembrane region" description="Helical" evidence="13">
    <location>
        <begin position="323"/>
        <end position="347"/>
    </location>
</feature>
<dbReference type="SUPFAM" id="SSF51206">
    <property type="entry name" value="cAMP-binding domain-like"/>
    <property type="match status" value="1"/>
</dbReference>
<dbReference type="GO" id="GO:0005249">
    <property type="term" value="F:voltage-gated potassium channel activity"/>
    <property type="evidence" value="ECO:0007669"/>
    <property type="project" value="InterPro"/>
</dbReference>
<evidence type="ECO:0000256" key="1">
    <source>
        <dbReference type="ARBA" id="ARBA00004141"/>
    </source>
</evidence>
<dbReference type="GO" id="GO:0005886">
    <property type="term" value="C:plasma membrane"/>
    <property type="evidence" value="ECO:0007669"/>
    <property type="project" value="TreeGrafter"/>
</dbReference>
<dbReference type="InterPro" id="IPR003938">
    <property type="entry name" value="K_chnl_volt-dep_EAG/ELK/ERG"/>
</dbReference>
<dbReference type="Proteomes" id="UP000037460">
    <property type="component" value="Unassembled WGS sequence"/>
</dbReference>
<feature type="transmembrane region" description="Helical" evidence="13">
    <location>
        <begin position="292"/>
        <end position="311"/>
    </location>
</feature>
<dbReference type="Gene3D" id="1.10.287.630">
    <property type="entry name" value="Helix hairpin bin"/>
    <property type="match status" value="1"/>
</dbReference>
<gene>
    <name evidence="15" type="ORF">Ctob_005907</name>
</gene>
<dbReference type="InterPro" id="IPR005821">
    <property type="entry name" value="Ion_trans_dom"/>
</dbReference>
<dbReference type="CDD" id="cd00038">
    <property type="entry name" value="CAP_ED"/>
    <property type="match status" value="1"/>
</dbReference>
<feature type="transmembrane region" description="Helical" evidence="13">
    <location>
        <begin position="101"/>
        <end position="120"/>
    </location>
</feature>
<evidence type="ECO:0000313" key="15">
    <source>
        <dbReference type="EMBL" id="KOO33063.1"/>
    </source>
</evidence>
<dbReference type="FunFam" id="1.10.287.630:FF:000001">
    <property type="entry name" value="Cyclic nucleotide-gated channel alpha 3"/>
    <property type="match status" value="1"/>
</dbReference>
<evidence type="ECO:0000256" key="10">
    <source>
        <dbReference type="ARBA" id="ARBA00023136"/>
    </source>
</evidence>
<evidence type="ECO:0000256" key="12">
    <source>
        <dbReference type="ARBA" id="ARBA00023303"/>
    </source>
</evidence>
<dbReference type="AlphaFoldDB" id="A0A0M0K3V4"/>
<evidence type="ECO:0000313" key="16">
    <source>
        <dbReference type="Proteomes" id="UP000037460"/>
    </source>
</evidence>
<dbReference type="EMBL" id="JWZX01001610">
    <property type="protein sequence ID" value="KOO33063.1"/>
    <property type="molecule type" value="Genomic_DNA"/>
</dbReference>